<keyword evidence="3" id="KW-1185">Reference proteome</keyword>
<name>A0A0G4EBB8_VITBC</name>
<feature type="compositionally biased region" description="Pro residues" evidence="1">
    <location>
        <begin position="255"/>
        <end position="266"/>
    </location>
</feature>
<gene>
    <name evidence="2" type="ORF">Vbra_7014</name>
</gene>
<feature type="compositionally biased region" description="Polar residues" evidence="1">
    <location>
        <begin position="151"/>
        <end position="162"/>
    </location>
</feature>
<feature type="region of interest" description="Disordered" evidence="1">
    <location>
        <begin position="106"/>
        <end position="185"/>
    </location>
</feature>
<feature type="compositionally biased region" description="Pro residues" evidence="1">
    <location>
        <begin position="213"/>
        <end position="226"/>
    </location>
</feature>
<feature type="region of interest" description="Disordered" evidence="1">
    <location>
        <begin position="207"/>
        <end position="308"/>
    </location>
</feature>
<evidence type="ECO:0000256" key="1">
    <source>
        <dbReference type="SAM" id="MobiDB-lite"/>
    </source>
</evidence>
<dbReference type="VEuPathDB" id="CryptoDB:Vbra_7014"/>
<sequence length="334" mass="35849">MPFTFGHHVVHHVLQRNEHNRLGRMLFRYLCFAASKKLWCERQLKSTLYLASHPRHLGLALFYFFLGVPITDDTRQHHRSKTRDAEGQFGADDGFSALAAGLADATADEGREPFSEPSDDENELDDDDFNLSLTGPTFPRPQLAFAPQPPHHQNGTVSTISPDHTAAPMASSEAPMRGSSSQSEQDKIYFLEQQVALLTKTLAEMRATQAMSSPPPASAPSQPPFPAMDVDQPAQGDSAHYTTPTPLKGSAADVLPPPLFGRPPPSDTHQEDGSPMGSPSGGGSPIVMRSNPPRNIGIGSPATNGFPAAAAAYSGSVPVGGRAERGDPIAWLQQ</sequence>
<proteinExistence type="predicted"/>
<evidence type="ECO:0000313" key="3">
    <source>
        <dbReference type="Proteomes" id="UP000041254"/>
    </source>
</evidence>
<protein>
    <submittedName>
        <fullName evidence="2">Uncharacterized protein</fullName>
    </submittedName>
</protein>
<reference evidence="2 3" key="1">
    <citation type="submission" date="2014-11" db="EMBL/GenBank/DDBJ databases">
        <authorList>
            <person name="Zhu J."/>
            <person name="Qi W."/>
            <person name="Song R."/>
        </authorList>
    </citation>
    <scope>NUCLEOTIDE SEQUENCE [LARGE SCALE GENOMIC DNA]</scope>
</reference>
<dbReference type="EMBL" id="CDMY01000149">
    <property type="protein sequence ID" value="CEL93250.1"/>
    <property type="molecule type" value="Genomic_DNA"/>
</dbReference>
<dbReference type="Proteomes" id="UP000041254">
    <property type="component" value="Unassembled WGS sequence"/>
</dbReference>
<dbReference type="InParanoid" id="A0A0G4EBB8"/>
<organism evidence="2 3">
    <name type="scientific">Vitrella brassicaformis (strain CCMP3155)</name>
    <dbReference type="NCBI Taxonomy" id="1169540"/>
    <lineage>
        <taxon>Eukaryota</taxon>
        <taxon>Sar</taxon>
        <taxon>Alveolata</taxon>
        <taxon>Colpodellida</taxon>
        <taxon>Vitrellaceae</taxon>
        <taxon>Vitrella</taxon>
    </lineage>
</organism>
<accession>A0A0G4EBB8</accession>
<dbReference type="AlphaFoldDB" id="A0A0G4EBB8"/>
<evidence type="ECO:0000313" key="2">
    <source>
        <dbReference type="EMBL" id="CEL93250.1"/>
    </source>
</evidence>
<feature type="compositionally biased region" description="Acidic residues" evidence="1">
    <location>
        <begin position="117"/>
        <end position="129"/>
    </location>
</feature>